<name>A0A2T0RI71_9RHOB</name>
<sequence length="96" mass="11233">MASRLIHHERLIRLYLSEDRYEVEVHGHGSASLEHVLTNGWVFEGAGRDADKHWLHEQEMLTLIKWVETDPKIVVAVPIRSDWKDRARQKDGIHES</sequence>
<gene>
    <name evidence="1" type="ORF">CLV78_1112</name>
</gene>
<keyword evidence="2" id="KW-1185">Reference proteome</keyword>
<accession>A0A2T0RI71</accession>
<evidence type="ECO:0000313" key="2">
    <source>
        <dbReference type="Proteomes" id="UP000239480"/>
    </source>
</evidence>
<protein>
    <submittedName>
        <fullName evidence="1">Uncharacterized protein</fullName>
    </submittedName>
</protein>
<evidence type="ECO:0000313" key="1">
    <source>
        <dbReference type="EMBL" id="PRY20849.1"/>
    </source>
</evidence>
<dbReference type="Proteomes" id="UP000239480">
    <property type="component" value="Unassembled WGS sequence"/>
</dbReference>
<organism evidence="1 2">
    <name type="scientific">Aliiruegeria haliotis</name>
    <dbReference type="NCBI Taxonomy" id="1280846"/>
    <lineage>
        <taxon>Bacteria</taxon>
        <taxon>Pseudomonadati</taxon>
        <taxon>Pseudomonadota</taxon>
        <taxon>Alphaproteobacteria</taxon>
        <taxon>Rhodobacterales</taxon>
        <taxon>Roseobacteraceae</taxon>
        <taxon>Aliiruegeria</taxon>
    </lineage>
</organism>
<dbReference type="AlphaFoldDB" id="A0A2T0RI71"/>
<proteinExistence type="predicted"/>
<dbReference type="EMBL" id="PVTD01000011">
    <property type="protein sequence ID" value="PRY20849.1"/>
    <property type="molecule type" value="Genomic_DNA"/>
</dbReference>
<dbReference type="RefSeq" id="WP_146136735.1">
    <property type="nucleotide sequence ID" value="NZ_PVTD01000011.1"/>
</dbReference>
<comment type="caution">
    <text evidence="1">The sequence shown here is derived from an EMBL/GenBank/DDBJ whole genome shotgun (WGS) entry which is preliminary data.</text>
</comment>
<reference evidence="1 2" key="1">
    <citation type="submission" date="2018-03" db="EMBL/GenBank/DDBJ databases">
        <title>Genomic Encyclopedia of Archaeal and Bacterial Type Strains, Phase II (KMG-II): from individual species to whole genera.</title>
        <authorList>
            <person name="Goeker M."/>
        </authorList>
    </citation>
    <scope>NUCLEOTIDE SEQUENCE [LARGE SCALE GENOMIC DNA]</scope>
    <source>
        <strain evidence="1 2">DSM 29328</strain>
    </source>
</reference>